<dbReference type="PANTHER" id="PTHR30408:SF13">
    <property type="entry name" value="TYPE I RESTRICTION ENZYME HINDI SPECIFICITY SUBUNIT"/>
    <property type="match status" value="1"/>
</dbReference>
<dbReference type="Gene3D" id="3.90.220.20">
    <property type="entry name" value="DNA methylase specificity domains"/>
    <property type="match status" value="2"/>
</dbReference>
<gene>
    <name evidence="5" type="ORF">SAMN05216180_0076</name>
</gene>
<comment type="similarity">
    <text evidence="1">Belongs to the type-I restriction system S methylase family.</text>
</comment>
<dbReference type="GO" id="GO:0009307">
    <property type="term" value="P:DNA restriction-modification system"/>
    <property type="evidence" value="ECO:0007669"/>
    <property type="project" value="UniProtKB-KW"/>
</dbReference>
<dbReference type="InterPro" id="IPR052021">
    <property type="entry name" value="Type-I_RS_S_subunit"/>
</dbReference>
<keyword evidence="2" id="KW-0680">Restriction system</keyword>
<protein>
    <submittedName>
        <fullName evidence="5">Type I restriction enzyme, S subunit</fullName>
    </submittedName>
</protein>
<evidence type="ECO:0000256" key="1">
    <source>
        <dbReference type="ARBA" id="ARBA00010923"/>
    </source>
</evidence>
<dbReference type="OrthoDB" id="9811611at2"/>
<evidence type="ECO:0000313" key="5">
    <source>
        <dbReference type="EMBL" id="SEM46147.1"/>
    </source>
</evidence>
<accession>A0A1H7YLH5</accession>
<keyword evidence="3" id="KW-0238">DNA-binding</keyword>
<reference evidence="5 6" key="1">
    <citation type="submission" date="2016-10" db="EMBL/GenBank/DDBJ databases">
        <authorList>
            <person name="de Groot N.N."/>
        </authorList>
    </citation>
    <scope>NUCLEOTIDE SEQUENCE [LARGE SCALE GENOMIC DNA]</scope>
    <source>
        <strain evidence="5 6">CGMCC 1.5070</strain>
    </source>
</reference>
<dbReference type="SUPFAM" id="SSF116734">
    <property type="entry name" value="DNA methylase specificity domain"/>
    <property type="match status" value="2"/>
</dbReference>
<name>A0A1H7YLH5_9FIRM</name>
<evidence type="ECO:0000256" key="2">
    <source>
        <dbReference type="ARBA" id="ARBA00022747"/>
    </source>
</evidence>
<dbReference type="InterPro" id="IPR044946">
    <property type="entry name" value="Restrct_endonuc_typeI_TRD_sf"/>
</dbReference>
<evidence type="ECO:0000259" key="4">
    <source>
        <dbReference type="Pfam" id="PF01420"/>
    </source>
</evidence>
<feature type="domain" description="Type I restriction modification DNA specificity" evidence="4">
    <location>
        <begin position="6"/>
        <end position="186"/>
    </location>
</feature>
<organism evidence="5 6">
    <name type="scientific">Hydrogenoanaerobacterium saccharovorans</name>
    <dbReference type="NCBI Taxonomy" id="474960"/>
    <lineage>
        <taxon>Bacteria</taxon>
        <taxon>Bacillati</taxon>
        <taxon>Bacillota</taxon>
        <taxon>Clostridia</taxon>
        <taxon>Eubacteriales</taxon>
        <taxon>Oscillospiraceae</taxon>
        <taxon>Hydrogenoanaerobacterium</taxon>
    </lineage>
</organism>
<dbReference type="RefSeq" id="WP_092750541.1">
    <property type="nucleotide sequence ID" value="NZ_FOCG01000001.1"/>
</dbReference>
<proteinExistence type="inferred from homology"/>
<dbReference type="GO" id="GO:0003677">
    <property type="term" value="F:DNA binding"/>
    <property type="evidence" value="ECO:0007669"/>
    <property type="project" value="UniProtKB-KW"/>
</dbReference>
<dbReference type="InterPro" id="IPR000055">
    <property type="entry name" value="Restrct_endonuc_typeI_TRD"/>
</dbReference>
<dbReference type="AlphaFoldDB" id="A0A1H7YLH5"/>
<dbReference type="Pfam" id="PF01420">
    <property type="entry name" value="Methylase_S"/>
    <property type="match status" value="1"/>
</dbReference>
<evidence type="ECO:0000256" key="3">
    <source>
        <dbReference type="ARBA" id="ARBA00023125"/>
    </source>
</evidence>
<dbReference type="STRING" id="474960.SAMN05216180_0076"/>
<dbReference type="Proteomes" id="UP000199158">
    <property type="component" value="Unassembled WGS sequence"/>
</dbReference>
<evidence type="ECO:0000313" key="6">
    <source>
        <dbReference type="Proteomes" id="UP000199158"/>
    </source>
</evidence>
<keyword evidence="6" id="KW-1185">Reference proteome</keyword>
<dbReference type="PANTHER" id="PTHR30408">
    <property type="entry name" value="TYPE-1 RESTRICTION ENZYME ECOKI SPECIFICITY PROTEIN"/>
    <property type="match status" value="1"/>
</dbReference>
<dbReference type="EMBL" id="FOCG01000001">
    <property type="protein sequence ID" value="SEM46147.1"/>
    <property type="molecule type" value="Genomic_DNA"/>
</dbReference>
<sequence length="476" mass="54693">MSKINKYSFSDLYEMSSGISTSKEQAGHGYPFVSFGTVFNNYFLPETITDLMNTSDKEQNTYSIKKDDILITRTSETIDELAMSCVALKDYPQTTYSGFTKRLRPKSGTTNICYSKYLAFYLRGYLFRNAVTNNAFMTLRASFNEDIFSFLNLYLPEYKQQTRIGNLLYSIEQKIQLNKKINAKLEDMAKTIYDYWFVQFDFPNAQGKPYRHSGGKMEYNETLKREIPKGWKVENLFSNSLASVIKPGVNLFKKKIYLATADVNNTAIGTGNLINYVTRESRANMQPTVNSVWFAKMKNSVKHLFLNKDMEYLINNSILSTGFCGLQCEENTFEYVASFISNSSFEIRKDTLAHGATQEAVNNSDLMQISIITPPLSVIENYHSKTKAFYSRISRCIQESLELTRLRDWLLPMLMNGQATVVDSDESLKNSPSEEKIINFDNRFELWLKNQGLAARGNIDRETLREIFDAMDDDDK</sequence>